<dbReference type="InterPro" id="IPR011006">
    <property type="entry name" value="CheY-like_superfamily"/>
</dbReference>
<comment type="caution">
    <text evidence="3">The sequence shown here is derived from an EMBL/GenBank/DDBJ whole genome shotgun (WGS) entry which is preliminary data.</text>
</comment>
<dbReference type="InterPro" id="IPR052048">
    <property type="entry name" value="ST_Response_Regulator"/>
</dbReference>
<dbReference type="GO" id="GO:0000160">
    <property type="term" value="P:phosphorelay signal transduction system"/>
    <property type="evidence" value="ECO:0007669"/>
    <property type="project" value="InterPro"/>
</dbReference>
<feature type="domain" description="Response regulatory" evidence="2">
    <location>
        <begin position="2"/>
        <end position="128"/>
    </location>
</feature>
<accession>A0AAW4L1X0</accession>
<evidence type="ECO:0000259" key="2">
    <source>
        <dbReference type="PROSITE" id="PS50110"/>
    </source>
</evidence>
<feature type="modified residue" description="4-aspartylphosphate" evidence="1">
    <location>
        <position position="54"/>
    </location>
</feature>
<sequence length="133" mass="14777">MKCLIVDDDELARETISVQLAGVDCEMAKDGNEAVAKFEASLDNGPRIDLVLLDIMMPDMNGHETGKAIRQRERDRNIPASERTKIVMLTALNTPDDVMQSMISSQSSAYLVKPVEPHKLRETLSKIGLRVPK</sequence>
<dbReference type="InterPro" id="IPR001789">
    <property type="entry name" value="Sig_transdc_resp-reg_receiver"/>
</dbReference>
<dbReference type="AlphaFoldDB" id="A0AAW4L1X0"/>
<dbReference type="PANTHER" id="PTHR43228">
    <property type="entry name" value="TWO-COMPONENT RESPONSE REGULATOR"/>
    <property type="match status" value="1"/>
</dbReference>
<dbReference type="Gene3D" id="3.40.50.2300">
    <property type="match status" value="1"/>
</dbReference>
<dbReference type="PANTHER" id="PTHR43228:SF1">
    <property type="entry name" value="TWO-COMPONENT RESPONSE REGULATOR ARR22"/>
    <property type="match status" value="1"/>
</dbReference>
<dbReference type="Proteomes" id="UP000811899">
    <property type="component" value="Unassembled WGS sequence"/>
</dbReference>
<dbReference type="CDD" id="cd17546">
    <property type="entry name" value="REC_hyHK_CKI1_RcsC-like"/>
    <property type="match status" value="1"/>
</dbReference>
<dbReference type="EMBL" id="JAHCVJ010000001">
    <property type="protein sequence ID" value="MBT0663500.1"/>
    <property type="molecule type" value="Genomic_DNA"/>
</dbReference>
<dbReference type="SUPFAM" id="SSF52172">
    <property type="entry name" value="CheY-like"/>
    <property type="match status" value="1"/>
</dbReference>
<dbReference type="Pfam" id="PF00072">
    <property type="entry name" value="Response_reg"/>
    <property type="match status" value="1"/>
</dbReference>
<evidence type="ECO:0000256" key="1">
    <source>
        <dbReference type="PROSITE-ProRule" id="PRU00169"/>
    </source>
</evidence>
<dbReference type="PROSITE" id="PS50110">
    <property type="entry name" value="RESPONSE_REGULATORY"/>
    <property type="match status" value="1"/>
</dbReference>
<protein>
    <submittedName>
        <fullName evidence="3">Response regulator</fullName>
    </submittedName>
</protein>
<dbReference type="SMART" id="SM00448">
    <property type="entry name" value="REC"/>
    <property type="match status" value="1"/>
</dbReference>
<name>A0AAW4L1X0_9BACT</name>
<proteinExistence type="predicted"/>
<organism evidence="3 4">
    <name type="scientific">Geoanaerobacter pelophilus</name>
    <dbReference type="NCBI Taxonomy" id="60036"/>
    <lineage>
        <taxon>Bacteria</taxon>
        <taxon>Pseudomonadati</taxon>
        <taxon>Thermodesulfobacteriota</taxon>
        <taxon>Desulfuromonadia</taxon>
        <taxon>Geobacterales</taxon>
        <taxon>Geobacteraceae</taxon>
        <taxon>Geoanaerobacter</taxon>
    </lineage>
</organism>
<gene>
    <name evidence="3" type="ORF">KI809_04215</name>
</gene>
<keyword evidence="1" id="KW-0597">Phosphoprotein</keyword>
<evidence type="ECO:0000313" key="3">
    <source>
        <dbReference type="EMBL" id="MBT0663500.1"/>
    </source>
</evidence>
<keyword evidence="4" id="KW-1185">Reference proteome</keyword>
<reference evidence="3 4" key="1">
    <citation type="submission" date="2021-05" db="EMBL/GenBank/DDBJ databases">
        <title>The draft genome of Geobacter pelophilus DSM 12255.</title>
        <authorList>
            <person name="Xu Z."/>
            <person name="Masuda Y."/>
            <person name="Itoh H."/>
            <person name="Senoo K."/>
        </authorList>
    </citation>
    <scope>NUCLEOTIDE SEQUENCE [LARGE SCALE GENOMIC DNA]</scope>
    <source>
        <strain evidence="3 4">DSM 12255</strain>
    </source>
</reference>
<evidence type="ECO:0000313" key="4">
    <source>
        <dbReference type="Proteomes" id="UP000811899"/>
    </source>
</evidence>